<feature type="compositionally biased region" description="Basic and acidic residues" evidence="3">
    <location>
        <begin position="2318"/>
        <end position="2332"/>
    </location>
</feature>
<accession>A0A2A4JXD6</accession>
<evidence type="ECO:0000259" key="4">
    <source>
        <dbReference type="SMART" id="SM00222"/>
    </source>
</evidence>
<evidence type="ECO:0000313" key="5">
    <source>
        <dbReference type="EMBL" id="PCG76052.1"/>
    </source>
</evidence>
<organism evidence="5">
    <name type="scientific">Heliothis virescens</name>
    <name type="common">Tobacco budworm moth</name>
    <dbReference type="NCBI Taxonomy" id="7102"/>
    <lineage>
        <taxon>Eukaryota</taxon>
        <taxon>Metazoa</taxon>
        <taxon>Ecdysozoa</taxon>
        <taxon>Arthropoda</taxon>
        <taxon>Hexapoda</taxon>
        <taxon>Insecta</taxon>
        <taxon>Pterygota</taxon>
        <taxon>Neoptera</taxon>
        <taxon>Endopterygota</taxon>
        <taxon>Lepidoptera</taxon>
        <taxon>Glossata</taxon>
        <taxon>Ditrysia</taxon>
        <taxon>Noctuoidea</taxon>
        <taxon>Noctuidae</taxon>
        <taxon>Heliothinae</taxon>
        <taxon>Heliothis</taxon>
    </lineage>
</organism>
<dbReference type="InterPro" id="IPR000904">
    <property type="entry name" value="Sec7_dom"/>
</dbReference>
<feature type="domain" description="SEC7" evidence="4">
    <location>
        <begin position="663"/>
        <end position="902"/>
    </location>
</feature>
<feature type="compositionally biased region" description="Basic and acidic residues" evidence="3">
    <location>
        <begin position="517"/>
        <end position="526"/>
    </location>
</feature>
<feature type="region of interest" description="Disordered" evidence="3">
    <location>
        <begin position="2318"/>
        <end position="2352"/>
    </location>
</feature>
<sequence>MEELLQDIFKESSGVKFTALRKSCQDALELLCMQENNARRPSYELRRACLLPLQTALETKRPRLVTYALQGFHKILRDDRFHRGIEPEDDSLWMPSQLLCATASVMYHLPDTQVQIFRMYLSLALSPRRTLNGRLCVWACGRCGEAAAAPPHVAAAARAAAAQALRAYCAQLDEECQELLSEGSPLGRNHIVALGCYSEVIPVIQYLCGRLSETQLTPKQNPLALFFLDCLLTLMSSLSERVCGNSHFTTFLWQKFCPSLISFLGTPRVDKNIKSREHDGHLVDDSGRGSGALNSAPSFNGKQAKAIYSIANQLVRLVGSTSNLRPVLEALYHRMLLYPPVSHRVEPLRSTRELLQNPKRLCQLVLLKKVDHHERHSDDMAIVRLIMDGIEECGRSGNPEVIAAAVECVVSLLDALEKLCSGSTEYISPEIAALILGHWPKLQDADYTGPLTYQTLARLPSPYRDVVAVLQSSESKEHDSSDTSGPENVSSGSDGEADSDADNVFLPSRASNPTANDTDKTALNEKTKAVPKTLNLGRIANQLVRLVGSTSNLRPVLEALYHRMLLYPPVSHRVEPLRSTRELLQNPKRLCQLVLLKKVDHHERHSDDMAIVRLIMDGIEECGRSGNPEVIAAAVECVVSLLDALEKLCSGSTEYISPEIAALILGHWPKLQDADYTGPLTYQTLARLPSPYRDVVAVLQSSESKEHDSSDTSGPENVSSGSDGEADSDADNVFLPSRASNPTANDTDKTALNEKTKAVPKTLNLGRCTITECNVDLERHNARQFIKTLQNSLLPKLLNLRTCIEVDEAMQEFASKCCQHNASQPPATACIMNADGVYLATYAALLLTLKQRKTNYYNQPSKVQVSLTEDEFVEEVQGSGVLVYLSATWLRELYQQVLATDLLKEVPTTDHPLVHLLSDLGGLDQSPVMSDWQKLKEVSCLYNNTIDSPQHDASLRWARRILTCIWDSMVTVLSVPLTGYGNKKQKLHGMISKKINTFGKRKRNAWEGLTIQCLEGLHKAARVSNTLNLQNRCSSILALLANSAISQPPNGKILSTHALSLDILITGGLELGSKAPECWEHIFAACQYVSSFEHSLFGHQGNNATPIVTMQTGRNKTVSILQADAKLGLDGRDDETCVDVFNFLQPVFESNLNNDMSVAKIVETCRQEGGNVISGSGAARVCCALTAAADTLFTRLAATTTLPTLKAALQRLVAHQHRLAACHKDIQIASLAIQCLHDCATALLNQQVELPHFHFNEALLKPFENLLCLELCDDDIQEQIISCICEFVETNRMEIRSGWRPLFNTLRAANNSNQYSAILEIFKVFLSTDNTLVFANAALDCILCLLSHIKGLHYEEVQATEVKPKKATTPTQPKPSLSLKFSKNSKFIPLSEEKSEKVIVDMCREALYHLESCADILTMMYNMPKCPIFNTGNRIKGDMPLCVVDPIIPSASLDITKFISNEHYEEDLISYRKLSTSLPPSNTTNNCLLKLDKPSNILKAACHKDIQIASLAIQCLHDCATALLNQQVELPHFHFNEALLKPFENLLCLELCDDDIQEQIISCICEFVETNRMEIRSGWRPLFNTLRAANNSNQYSAILEIFKVFLSTDNTLVFANAALDCILCLLSHIKGLHYEEVQATEVKPKKATTPTQPKPSLSLKFSKNSKFIPLSEEKSEKVIVDMCREALYHLESCADILTMMYNMPKCPIFNTGNRIKGDMPLCVVDPIIPSASLDITKFISNEHYEEDLISYRKLSTSLPPSNTTNNCLLKLDKPSNILKVWYVLIEGLISATVVCSKKNQPAAMETLFKLLRNTVEVPGTHFGLHCINHLLLPTVQNWLRQIANVNTHWDSVMPNFKQCCGMTTDTIVVYLHHLQQINVERSTVDEKNDGAEIEPIESMEATFALKQIMLILVECIAQPQEPIARLGASCIRHIILTSGHLLTDNQWEIVCTSLHRACNVSLTPLKQLTYAFKENSNSFYGDLAIVKVAARRDCSVNDNVRLHAMAQQVFLTEQLKGDGHVKITPKNSSQNLMLIDDRSYIFLIYLQESINSLNPELYTVRIPHRGLVVGLLAHQILVQIIATVLIQASSDVFQGINSILLDSLKTGSNVCNYKFFLNCDNTDLLLRSLELSFTRAMQFDSRPGLKFLVQKVSNLDHAANLYKQTTSSWLIKIIALTEIFYNGVHRFKLKSTDISIILHNYTTTLNLTLEYDRFVTKIFDLKHTWELLCHNYVKHLISVSDFDDHDVKERISCSSVESDNSSNHYDQYYAQEPNENSEESVINKESDVSPEKHIEKPKPFTFADFKANSQGLITVEVHTEHIPSNKERKEESVASDTEETNNQDPAPIDEKPINGRISQEIEINKDTPIKEKKGSVPDIIENHNIDTRKVNITICDAPSYEKVKVAEPILPPQPVPPEIEQQRALSISKDTEVQRNCFQNILMAYLELVLTFSLDRFQLIHPVLQSGFVQLAKTVTDPQLLDRINIFFDKKDLSEFSYK</sequence>
<feature type="region of interest" description="Disordered" evidence="3">
    <location>
        <begin position="700"/>
        <end position="755"/>
    </location>
</feature>
<name>A0A2A4JXD6_HELVI</name>
<dbReference type="SMART" id="SM00222">
    <property type="entry name" value="Sec7"/>
    <property type="match status" value="1"/>
</dbReference>
<keyword evidence="2" id="KW-0963">Cytoplasm</keyword>
<dbReference type="InterPro" id="IPR016024">
    <property type="entry name" value="ARM-type_fold"/>
</dbReference>
<dbReference type="InterPro" id="IPR015403">
    <property type="entry name" value="Mon2/Sec7/BIG1-like_HDS"/>
</dbReference>
<dbReference type="GO" id="GO:0005737">
    <property type="term" value="C:cytoplasm"/>
    <property type="evidence" value="ECO:0007669"/>
    <property type="project" value="UniProtKB-SubCell"/>
</dbReference>
<reference evidence="5" key="1">
    <citation type="submission" date="2017-09" db="EMBL/GenBank/DDBJ databases">
        <title>Contemporary evolution of a Lepidopteran species, Heliothis virescens, in response to modern agricultural practices.</title>
        <authorList>
            <person name="Fritz M.L."/>
            <person name="Deyonke A.M."/>
            <person name="Papanicolaou A."/>
            <person name="Micinski S."/>
            <person name="Westbrook J."/>
            <person name="Gould F."/>
        </authorList>
    </citation>
    <scope>NUCLEOTIDE SEQUENCE [LARGE SCALE GENOMIC DNA]</scope>
    <source>
        <strain evidence="5">HvINT-</strain>
        <tissue evidence="5">Whole body</tissue>
    </source>
</reference>
<dbReference type="STRING" id="7102.A0A2A4JXD6"/>
<dbReference type="GO" id="GO:0005085">
    <property type="term" value="F:guanyl-nucleotide exchange factor activity"/>
    <property type="evidence" value="ECO:0007669"/>
    <property type="project" value="InterPro"/>
</dbReference>
<feature type="compositionally biased region" description="Basic and acidic residues" evidence="3">
    <location>
        <begin position="746"/>
        <end position="755"/>
    </location>
</feature>
<dbReference type="InterPro" id="IPR023394">
    <property type="entry name" value="Sec7_C_sf"/>
</dbReference>
<dbReference type="SUPFAM" id="SSF48371">
    <property type="entry name" value="ARM repeat"/>
    <property type="match status" value="2"/>
</dbReference>
<feature type="compositionally biased region" description="Basic and acidic residues" evidence="3">
    <location>
        <begin position="2281"/>
        <end position="2292"/>
    </location>
</feature>
<dbReference type="EMBL" id="NWSH01000489">
    <property type="protein sequence ID" value="PCG76052.1"/>
    <property type="molecule type" value="Genomic_DNA"/>
</dbReference>
<evidence type="ECO:0000256" key="2">
    <source>
        <dbReference type="ARBA" id="ARBA00022490"/>
    </source>
</evidence>
<dbReference type="Gene3D" id="1.10.1000.11">
    <property type="entry name" value="Arf Nucleotide-binding Site Opener,domain 2"/>
    <property type="match status" value="1"/>
</dbReference>
<feature type="region of interest" description="Disordered" evidence="3">
    <location>
        <begin position="2272"/>
        <end position="2292"/>
    </location>
</feature>
<comment type="subcellular location">
    <subcellularLocation>
        <location evidence="1">Cytoplasm</location>
    </subcellularLocation>
</comment>
<comment type="caution">
    <text evidence="5">The sequence shown here is derived from an EMBL/GenBank/DDBJ whole genome shotgun (WGS) entry which is preliminary data.</text>
</comment>
<protein>
    <recommendedName>
        <fullName evidence="4">SEC7 domain-containing protein</fullName>
    </recommendedName>
</protein>
<evidence type="ECO:0000256" key="3">
    <source>
        <dbReference type="SAM" id="MobiDB-lite"/>
    </source>
</evidence>
<dbReference type="Pfam" id="PF09324">
    <property type="entry name" value="Sec7-like_HDS"/>
    <property type="match status" value="2"/>
</dbReference>
<proteinExistence type="predicted"/>
<evidence type="ECO:0000256" key="1">
    <source>
        <dbReference type="ARBA" id="ARBA00004496"/>
    </source>
</evidence>
<dbReference type="GO" id="GO:0032012">
    <property type="term" value="P:regulation of ARF protein signal transduction"/>
    <property type="evidence" value="ECO:0007669"/>
    <property type="project" value="InterPro"/>
</dbReference>
<gene>
    <name evidence="5" type="ORF">B5V51_10393</name>
</gene>
<feature type="region of interest" description="Disordered" evidence="3">
    <location>
        <begin position="471"/>
        <end position="526"/>
    </location>
</feature>
<dbReference type="InterPro" id="IPR035999">
    <property type="entry name" value="Sec7_dom_sf"/>
</dbReference>
<dbReference type="SUPFAM" id="SSF48425">
    <property type="entry name" value="Sec7 domain"/>
    <property type="match status" value="1"/>
</dbReference>